<evidence type="ECO:0000256" key="9">
    <source>
        <dbReference type="HAMAP-Rule" id="MF_00772"/>
    </source>
</evidence>
<dbReference type="CDD" id="cd06445">
    <property type="entry name" value="ATase"/>
    <property type="match status" value="1"/>
</dbReference>
<name>A0AAF1C4E1_9MICO</name>
<protein>
    <recommendedName>
        <fullName evidence="9">Methylated-DNA--protein-cysteine methyltransferase</fullName>
        <ecNumber evidence="9">2.1.1.63</ecNumber>
    </recommendedName>
    <alternativeName>
        <fullName evidence="9">6-O-methylguanine-DNA methyltransferase</fullName>
        <shortName evidence="9">MGMT</shortName>
    </alternativeName>
    <alternativeName>
        <fullName evidence="9">O-6-methylguanine-DNA-alkyltransferase</fullName>
    </alternativeName>
</protein>
<feature type="domain" description="Methylguanine DNA methyltransferase ribonuclease-like" evidence="11">
    <location>
        <begin position="19"/>
        <end position="95"/>
    </location>
</feature>
<dbReference type="InterPro" id="IPR014048">
    <property type="entry name" value="MethylDNA_cys_MeTrfase_DNA-bd"/>
</dbReference>
<dbReference type="AlphaFoldDB" id="A0AAF1C4E1"/>
<evidence type="ECO:0000256" key="4">
    <source>
        <dbReference type="ARBA" id="ARBA00022603"/>
    </source>
</evidence>
<dbReference type="GO" id="GO:0003908">
    <property type="term" value="F:methylated-DNA-[protein]-cysteine S-methyltransferase activity"/>
    <property type="evidence" value="ECO:0007669"/>
    <property type="project" value="UniProtKB-UniRule"/>
</dbReference>
<dbReference type="PANTHER" id="PTHR10815:SF13">
    <property type="entry name" value="METHYLATED-DNA--PROTEIN-CYSTEINE METHYLTRANSFERASE"/>
    <property type="match status" value="1"/>
</dbReference>
<dbReference type="InterPro" id="IPR036631">
    <property type="entry name" value="MGMT_N_sf"/>
</dbReference>
<evidence type="ECO:0000256" key="1">
    <source>
        <dbReference type="ARBA" id="ARBA00001286"/>
    </source>
</evidence>
<dbReference type="InterPro" id="IPR008332">
    <property type="entry name" value="MethylG_MeTrfase_N"/>
</dbReference>
<organism evidence="12 13">
    <name type="scientific">Sanguibacter biliveldensis</name>
    <dbReference type="NCBI Taxonomy" id="3030830"/>
    <lineage>
        <taxon>Bacteria</taxon>
        <taxon>Bacillati</taxon>
        <taxon>Actinomycetota</taxon>
        <taxon>Actinomycetes</taxon>
        <taxon>Micrococcales</taxon>
        <taxon>Sanguibacteraceae</taxon>
        <taxon>Sanguibacter</taxon>
    </lineage>
</organism>
<keyword evidence="4 9" id="KW-0489">Methyltransferase</keyword>
<dbReference type="EMBL" id="CP138359">
    <property type="protein sequence ID" value="WPF84199.1"/>
    <property type="molecule type" value="Genomic_DNA"/>
</dbReference>
<dbReference type="InterPro" id="IPR023546">
    <property type="entry name" value="MGMT"/>
</dbReference>
<dbReference type="InterPro" id="IPR036217">
    <property type="entry name" value="MethylDNA_cys_MeTrfase_DNAb"/>
</dbReference>
<dbReference type="NCBIfam" id="TIGR00589">
    <property type="entry name" value="ogt"/>
    <property type="match status" value="1"/>
</dbReference>
<dbReference type="HAMAP" id="MF_00772">
    <property type="entry name" value="OGT"/>
    <property type="match status" value="1"/>
</dbReference>
<comment type="catalytic activity">
    <reaction evidence="1 9">
        <text>a 4-O-methyl-thymidine in DNA + L-cysteinyl-[protein] = a thymidine in DNA + S-methyl-L-cysteinyl-[protein]</text>
        <dbReference type="Rhea" id="RHEA:53428"/>
        <dbReference type="Rhea" id="RHEA-COMP:10131"/>
        <dbReference type="Rhea" id="RHEA-COMP:10132"/>
        <dbReference type="Rhea" id="RHEA-COMP:13555"/>
        <dbReference type="Rhea" id="RHEA-COMP:13556"/>
        <dbReference type="ChEBI" id="CHEBI:29950"/>
        <dbReference type="ChEBI" id="CHEBI:82612"/>
        <dbReference type="ChEBI" id="CHEBI:137386"/>
        <dbReference type="ChEBI" id="CHEBI:137387"/>
        <dbReference type="EC" id="2.1.1.63"/>
    </reaction>
</comment>
<proteinExistence type="inferred from homology"/>
<feature type="active site" description="Nucleophile; methyl group acceptor" evidence="9">
    <location>
        <position position="151"/>
    </location>
</feature>
<dbReference type="GO" id="GO:0006307">
    <property type="term" value="P:DNA alkylation repair"/>
    <property type="evidence" value="ECO:0007669"/>
    <property type="project" value="UniProtKB-UniRule"/>
</dbReference>
<feature type="domain" description="Methylated-DNA-[protein]-cysteine S-methyltransferase DNA binding" evidence="10">
    <location>
        <begin position="101"/>
        <end position="179"/>
    </location>
</feature>
<evidence type="ECO:0000313" key="12">
    <source>
        <dbReference type="EMBL" id="WPF84199.1"/>
    </source>
</evidence>
<dbReference type="GO" id="GO:0032259">
    <property type="term" value="P:methylation"/>
    <property type="evidence" value="ECO:0007669"/>
    <property type="project" value="UniProtKB-KW"/>
</dbReference>
<dbReference type="SUPFAM" id="SSF53155">
    <property type="entry name" value="Methylated DNA-protein cysteine methyltransferase domain"/>
    <property type="match status" value="1"/>
</dbReference>
<evidence type="ECO:0000256" key="2">
    <source>
        <dbReference type="ARBA" id="ARBA00008711"/>
    </source>
</evidence>
<dbReference type="Gene3D" id="1.10.10.10">
    <property type="entry name" value="Winged helix-like DNA-binding domain superfamily/Winged helix DNA-binding domain"/>
    <property type="match status" value="1"/>
</dbReference>
<dbReference type="PANTHER" id="PTHR10815">
    <property type="entry name" value="METHYLATED-DNA--PROTEIN-CYSTEINE METHYLTRANSFERASE"/>
    <property type="match status" value="1"/>
</dbReference>
<dbReference type="Pfam" id="PF01035">
    <property type="entry name" value="DNA_binding_1"/>
    <property type="match status" value="1"/>
</dbReference>
<evidence type="ECO:0000256" key="5">
    <source>
        <dbReference type="ARBA" id="ARBA00022679"/>
    </source>
</evidence>
<comment type="subcellular location">
    <subcellularLocation>
        <location evidence="9">Cytoplasm</location>
    </subcellularLocation>
</comment>
<dbReference type="Gene3D" id="3.30.160.70">
    <property type="entry name" value="Methylated DNA-protein cysteine methyltransferase domain"/>
    <property type="match status" value="1"/>
</dbReference>
<dbReference type="SUPFAM" id="SSF46767">
    <property type="entry name" value="Methylated DNA-protein cysteine methyltransferase, C-terminal domain"/>
    <property type="match status" value="1"/>
</dbReference>
<gene>
    <name evidence="12" type="ORF">SANBI_000955</name>
</gene>
<dbReference type="FunFam" id="1.10.10.10:FF:000214">
    <property type="entry name" value="Methylated-DNA--protein-cysteine methyltransferase"/>
    <property type="match status" value="1"/>
</dbReference>
<evidence type="ECO:0000259" key="10">
    <source>
        <dbReference type="Pfam" id="PF01035"/>
    </source>
</evidence>
<dbReference type="Proteomes" id="UP001304340">
    <property type="component" value="Chromosome"/>
</dbReference>
<evidence type="ECO:0000256" key="3">
    <source>
        <dbReference type="ARBA" id="ARBA00022490"/>
    </source>
</evidence>
<dbReference type="InterPro" id="IPR001497">
    <property type="entry name" value="MethylDNA_cys_MeTrfase_AS"/>
</dbReference>
<dbReference type="InterPro" id="IPR036388">
    <property type="entry name" value="WH-like_DNA-bd_sf"/>
</dbReference>
<evidence type="ECO:0000256" key="8">
    <source>
        <dbReference type="ARBA" id="ARBA00049348"/>
    </source>
</evidence>
<accession>A0AAF1C4E1</accession>
<dbReference type="EC" id="2.1.1.63" evidence="9"/>
<evidence type="ECO:0000256" key="7">
    <source>
        <dbReference type="ARBA" id="ARBA00023204"/>
    </source>
</evidence>
<reference evidence="13" key="1">
    <citation type="submission" date="2023-11" db="EMBL/GenBank/DDBJ databases">
        <authorList>
            <person name="Helweg L.P."/>
            <person name="Kiel A."/>
            <person name="Hitz F."/>
            <person name="Ruckert-Reed C."/>
            <person name="Busche T."/>
            <person name="Kaltschmidt B."/>
            <person name="Kaltschmidt C."/>
        </authorList>
    </citation>
    <scope>NUCLEOTIDE SEQUENCE [LARGE SCALE GENOMIC DNA]</scope>
    <source>
        <strain evidence="13">4.1</strain>
    </source>
</reference>
<dbReference type="Pfam" id="PF02870">
    <property type="entry name" value="Methyltransf_1N"/>
    <property type="match status" value="1"/>
</dbReference>
<dbReference type="PROSITE" id="PS00374">
    <property type="entry name" value="MGMT"/>
    <property type="match status" value="1"/>
</dbReference>
<comment type="function">
    <text evidence="9">Involved in the cellular defense against the biological effects of O6-methylguanine (O6-MeG) and O4-methylthymine (O4-MeT) in DNA. Repairs the methylated nucleobase in DNA by stoichiometrically transferring the methyl group to a cysteine residue in the enzyme. This is a suicide reaction: the enzyme is irreversibly inactivated.</text>
</comment>
<sequence>MLRARLALAVQERGLLDVAYRTVDTPVGEMLLAATEIGVLRLAFAVEGFDQVLDTLARKVSPRVLRAPARLDRLAFEVEEYLTGSRHSFDLPLDLTLTTGFRREVVRHLPEIPYGGTATYTEVAALAGSPRAVRAVGTACAKNPLPLVVPCHRVVRSDGTTGQYAGGTAAKRWLLDLEAAS</sequence>
<evidence type="ECO:0000256" key="6">
    <source>
        <dbReference type="ARBA" id="ARBA00022763"/>
    </source>
</evidence>
<comment type="catalytic activity">
    <reaction evidence="8 9">
        <text>a 6-O-methyl-2'-deoxyguanosine in DNA + L-cysteinyl-[protein] = S-methyl-L-cysteinyl-[protein] + a 2'-deoxyguanosine in DNA</text>
        <dbReference type="Rhea" id="RHEA:24000"/>
        <dbReference type="Rhea" id="RHEA-COMP:10131"/>
        <dbReference type="Rhea" id="RHEA-COMP:10132"/>
        <dbReference type="Rhea" id="RHEA-COMP:11367"/>
        <dbReference type="Rhea" id="RHEA-COMP:11368"/>
        <dbReference type="ChEBI" id="CHEBI:29950"/>
        <dbReference type="ChEBI" id="CHEBI:82612"/>
        <dbReference type="ChEBI" id="CHEBI:85445"/>
        <dbReference type="ChEBI" id="CHEBI:85448"/>
        <dbReference type="EC" id="2.1.1.63"/>
    </reaction>
</comment>
<keyword evidence="6 9" id="KW-0227">DNA damage</keyword>
<keyword evidence="5 9" id="KW-0808">Transferase</keyword>
<dbReference type="GO" id="GO:0005737">
    <property type="term" value="C:cytoplasm"/>
    <property type="evidence" value="ECO:0007669"/>
    <property type="project" value="UniProtKB-SubCell"/>
</dbReference>
<comment type="miscellaneous">
    <text evidence="9">This enzyme catalyzes only one turnover and therefore is not strictly catalytic. According to one definition, an enzyme is a biocatalyst that acts repeatedly and over many reaction cycles.</text>
</comment>
<evidence type="ECO:0000259" key="11">
    <source>
        <dbReference type="Pfam" id="PF02870"/>
    </source>
</evidence>
<comment type="similarity">
    <text evidence="2 9">Belongs to the MGMT family.</text>
</comment>
<evidence type="ECO:0000313" key="13">
    <source>
        <dbReference type="Proteomes" id="UP001304340"/>
    </source>
</evidence>
<dbReference type="KEGG" id="sbil:SANBI_000955"/>
<keyword evidence="7 9" id="KW-0234">DNA repair</keyword>
<keyword evidence="3 9" id="KW-0963">Cytoplasm</keyword>
<keyword evidence="13" id="KW-1185">Reference proteome</keyword>